<accession>A0A2U2AMV6</accession>
<evidence type="ECO:0000313" key="1">
    <source>
        <dbReference type="EMBL" id="PWD84505.1"/>
    </source>
</evidence>
<sequence>MKIINLDPKENLDRPVFKIINNSPCQHKHIVVDAENRSISCGQCSAVLDAFDVLLQLSDKESMIRKEIDTTNNKLKMLKKHHGALQKVLKKRVRYRCTHCKKYSEAIGHEGWDGNISKVIFEPVFDQS</sequence>
<comment type="caution">
    <text evidence="1">The sequence shown here is derived from an EMBL/GenBank/DDBJ whole genome shotgun (WGS) entry which is preliminary data.</text>
</comment>
<organism evidence="1 2">
    <name type="scientific">Ignatzschineria indica</name>
    <dbReference type="NCBI Taxonomy" id="472583"/>
    <lineage>
        <taxon>Bacteria</taxon>
        <taxon>Pseudomonadati</taxon>
        <taxon>Pseudomonadota</taxon>
        <taxon>Gammaproteobacteria</taxon>
        <taxon>Cardiobacteriales</taxon>
        <taxon>Ignatzschineriaceae</taxon>
        <taxon>Ignatzschineria</taxon>
    </lineage>
</organism>
<name>A0A2U2AMV6_9GAMM</name>
<dbReference type="EMBL" id="QEWR01000002">
    <property type="protein sequence ID" value="PWD84505.1"/>
    <property type="molecule type" value="Genomic_DNA"/>
</dbReference>
<reference evidence="1 2" key="1">
    <citation type="journal article" date="2018" name="Genome Announc.">
        <title>Ignatzschineria cameli sp. nov., isolated from necrotic foot tissue of dromedaries (Camelus dromedarius) and associated maggots (Wohlfahrtia species) in Dubai.</title>
        <authorList>
            <person name="Tsang C.C."/>
            <person name="Tang J.Y."/>
            <person name="Fong J.Y."/>
            <person name="Kinne J."/>
            <person name="Lee H.H."/>
            <person name="Joseph M."/>
            <person name="Jose S."/>
            <person name="Schuster R.K."/>
            <person name="Tang Y."/>
            <person name="Sivakumar S."/>
            <person name="Chen J.H."/>
            <person name="Teng J.L."/>
            <person name="Lau S.K."/>
            <person name="Wernery U."/>
            <person name="Woo P.C."/>
        </authorList>
    </citation>
    <scope>NUCLEOTIDE SEQUENCE [LARGE SCALE GENOMIC DNA]</scope>
    <source>
        <strain evidence="1 2">KCTC 22643</strain>
    </source>
</reference>
<proteinExistence type="predicted"/>
<evidence type="ECO:0000313" key="2">
    <source>
        <dbReference type="Proteomes" id="UP000244948"/>
    </source>
</evidence>
<protein>
    <submittedName>
        <fullName evidence="1">Uncharacterized protein</fullName>
    </submittedName>
</protein>
<keyword evidence="2" id="KW-1185">Reference proteome</keyword>
<dbReference type="AlphaFoldDB" id="A0A2U2AMV6"/>
<dbReference type="Proteomes" id="UP000244948">
    <property type="component" value="Unassembled WGS sequence"/>
</dbReference>
<gene>
    <name evidence="1" type="ORF">DC082_02915</name>
</gene>
<dbReference type="RefSeq" id="WP_109235676.1">
    <property type="nucleotide sequence ID" value="NZ_BMXZ01000001.1"/>
</dbReference>